<comment type="caution">
    <text evidence="1">The sequence shown here is derived from an EMBL/GenBank/DDBJ whole genome shotgun (WGS) entry which is preliminary data.</text>
</comment>
<gene>
    <name evidence="1" type="ORF">HG263_02365</name>
</gene>
<keyword evidence="2" id="KW-1185">Reference proteome</keyword>
<dbReference type="EMBL" id="JABBPG010000001">
    <property type="protein sequence ID" value="NOU49390.1"/>
    <property type="molecule type" value="Genomic_DNA"/>
</dbReference>
<proteinExistence type="predicted"/>
<name>A0A849V9D8_9GAMM</name>
<protein>
    <submittedName>
        <fullName evidence="1">Uncharacterized protein</fullName>
    </submittedName>
</protein>
<reference evidence="1 2" key="1">
    <citation type="submission" date="2020-04" db="EMBL/GenBank/DDBJ databases">
        <title>Pseudoalteromonas caenipelagi sp. nov., isolated from a tidal flat.</title>
        <authorList>
            <person name="Park S."/>
            <person name="Yoon J.-H."/>
        </authorList>
    </citation>
    <scope>NUCLEOTIDE SEQUENCE [LARGE SCALE GENOMIC DNA]</scope>
    <source>
        <strain evidence="1 2">JBTF-M23</strain>
    </source>
</reference>
<organism evidence="1 2">
    <name type="scientific">Pseudoalteromonas caenipelagi</name>
    <dbReference type="NCBI Taxonomy" id="2726988"/>
    <lineage>
        <taxon>Bacteria</taxon>
        <taxon>Pseudomonadati</taxon>
        <taxon>Pseudomonadota</taxon>
        <taxon>Gammaproteobacteria</taxon>
        <taxon>Alteromonadales</taxon>
        <taxon>Pseudoalteromonadaceae</taxon>
        <taxon>Pseudoalteromonas</taxon>
    </lineage>
</organism>
<accession>A0A849V9D8</accession>
<sequence length="63" mass="6657">MLLKLNKKKMKTLSLDKSTVPAKMTPQVAGGVDIDSSYASYGCPPKLISDGPECPGNLTSRAC</sequence>
<evidence type="ECO:0000313" key="1">
    <source>
        <dbReference type="EMBL" id="NOU49390.1"/>
    </source>
</evidence>
<dbReference type="RefSeq" id="WP_171624045.1">
    <property type="nucleotide sequence ID" value="NZ_JABBPG010000001.1"/>
</dbReference>
<dbReference type="AlphaFoldDB" id="A0A849V9D8"/>
<evidence type="ECO:0000313" key="2">
    <source>
        <dbReference type="Proteomes" id="UP000586305"/>
    </source>
</evidence>
<dbReference type="Proteomes" id="UP000586305">
    <property type="component" value="Unassembled WGS sequence"/>
</dbReference>